<dbReference type="InterPro" id="IPR036365">
    <property type="entry name" value="PGBD-like_sf"/>
</dbReference>
<dbReference type="InterPro" id="IPR006619">
    <property type="entry name" value="PGRP_domain_met/bac"/>
</dbReference>
<feature type="domain" description="Peptidoglycan recognition protein family" evidence="4">
    <location>
        <begin position="43"/>
        <end position="198"/>
    </location>
</feature>
<dbReference type="SMART" id="SM00701">
    <property type="entry name" value="PGRP"/>
    <property type="match status" value="1"/>
</dbReference>
<evidence type="ECO:0000313" key="5">
    <source>
        <dbReference type="EMBL" id="OQO92822.1"/>
    </source>
</evidence>
<comment type="similarity">
    <text evidence="1">Belongs to the N-acetylmuramoyl-L-alanine amidase 2 family.</text>
</comment>
<dbReference type="SUPFAM" id="SSF47090">
    <property type="entry name" value="PGBD-like"/>
    <property type="match status" value="1"/>
</dbReference>
<keyword evidence="2" id="KW-0732">Signal</keyword>
<comment type="caution">
    <text evidence="5">The sequence shown here is derived from an EMBL/GenBank/DDBJ whole genome shotgun (WGS) entry which is preliminary data.</text>
</comment>
<name>A0A1V9A6T7_SACPI</name>
<dbReference type="InterPro" id="IPR002502">
    <property type="entry name" value="Amidase_domain"/>
</dbReference>
<dbReference type="Pfam" id="PF01510">
    <property type="entry name" value="Amidase_2"/>
    <property type="match status" value="1"/>
</dbReference>
<dbReference type="InterPro" id="IPR002477">
    <property type="entry name" value="Peptidoglycan-bd-like"/>
</dbReference>
<evidence type="ECO:0000256" key="2">
    <source>
        <dbReference type="SAM" id="SignalP"/>
    </source>
</evidence>
<dbReference type="InterPro" id="IPR036505">
    <property type="entry name" value="Amidase/PGRP_sf"/>
</dbReference>
<dbReference type="InterPro" id="IPR036366">
    <property type="entry name" value="PGBDSf"/>
</dbReference>
<dbReference type="PANTHER" id="PTHR11022">
    <property type="entry name" value="PEPTIDOGLYCAN RECOGNITION PROTEIN"/>
    <property type="match status" value="1"/>
</dbReference>
<evidence type="ECO:0000259" key="3">
    <source>
        <dbReference type="SMART" id="SM00644"/>
    </source>
</evidence>
<evidence type="ECO:0000259" key="4">
    <source>
        <dbReference type="SMART" id="SM00701"/>
    </source>
</evidence>
<gene>
    <name evidence="5" type="ORF">B1813_11840</name>
</gene>
<dbReference type="Gene3D" id="3.40.80.10">
    <property type="entry name" value="Peptidoglycan recognition protein-like"/>
    <property type="match status" value="1"/>
</dbReference>
<sequence>MADTPAINRRTLLLGGGLAVSAVGAALTLPAQATAAPRPQAPPLVYGTGYWGARPPSAPITMLNHAPTYIVVHHTVNPGNTTDYSLERAFAISRSIQNFHMDSNGWIDSGQQFTISRGGHMTEGRHRSYEAVAGGTQHVMGANVGNHNSEVIGIENEGLYTDVDVTPALWDSLVELVAFIASQYGISPDLIRGHRDFNATACPGDVLYARLPELRDAVAARLGVATARRTEPSLLLRPGDRGENVRLAQTRLRAHGYAVPTDGEFGERTRDAVAEFAASHGLDKPTCLASARADERGFIGPDVWNLLAPQ</sequence>
<dbReference type="GO" id="GO:0008745">
    <property type="term" value="F:N-acetylmuramoyl-L-alanine amidase activity"/>
    <property type="evidence" value="ECO:0007669"/>
    <property type="project" value="InterPro"/>
</dbReference>
<evidence type="ECO:0000256" key="1">
    <source>
        <dbReference type="ARBA" id="ARBA00007553"/>
    </source>
</evidence>
<dbReference type="STRING" id="1962155.B1813_11840"/>
<evidence type="ECO:0000313" key="6">
    <source>
        <dbReference type="Proteomes" id="UP000192591"/>
    </source>
</evidence>
<dbReference type="GO" id="GO:0009253">
    <property type="term" value="P:peptidoglycan catabolic process"/>
    <property type="evidence" value="ECO:0007669"/>
    <property type="project" value="InterPro"/>
</dbReference>
<dbReference type="InterPro" id="IPR006311">
    <property type="entry name" value="TAT_signal"/>
</dbReference>
<accession>A0A1V9A6T7</accession>
<proteinExistence type="inferred from homology"/>
<dbReference type="Proteomes" id="UP000192591">
    <property type="component" value="Unassembled WGS sequence"/>
</dbReference>
<dbReference type="SUPFAM" id="SSF55846">
    <property type="entry name" value="N-acetylmuramoyl-L-alanine amidase-like"/>
    <property type="match status" value="1"/>
</dbReference>
<feature type="domain" description="N-acetylmuramoyl-L-alanine amidase" evidence="3">
    <location>
        <begin position="58"/>
        <end position="204"/>
    </location>
</feature>
<dbReference type="PANTHER" id="PTHR11022:SF41">
    <property type="entry name" value="PEPTIDOGLYCAN-RECOGNITION PROTEIN LC-RELATED"/>
    <property type="match status" value="1"/>
</dbReference>
<dbReference type="RefSeq" id="WP_081191826.1">
    <property type="nucleotide sequence ID" value="NZ_MWIH01000005.1"/>
</dbReference>
<keyword evidence="6" id="KW-1185">Reference proteome</keyword>
<dbReference type="CDD" id="cd06583">
    <property type="entry name" value="PGRP"/>
    <property type="match status" value="1"/>
</dbReference>
<dbReference type="AlphaFoldDB" id="A0A1V9A6T7"/>
<dbReference type="Gene3D" id="1.10.101.10">
    <property type="entry name" value="PGBD-like superfamily/PGBD"/>
    <property type="match status" value="1"/>
</dbReference>
<protein>
    <submittedName>
        <fullName evidence="5">N-acetylmuramoyl-L-alanine amidase</fullName>
    </submittedName>
</protein>
<organism evidence="5 6">
    <name type="scientific">Saccharomonospora piscinae</name>
    <dbReference type="NCBI Taxonomy" id="687388"/>
    <lineage>
        <taxon>Bacteria</taxon>
        <taxon>Bacillati</taxon>
        <taxon>Actinomycetota</taxon>
        <taxon>Actinomycetes</taxon>
        <taxon>Pseudonocardiales</taxon>
        <taxon>Pseudonocardiaceae</taxon>
        <taxon>Saccharomonospora</taxon>
    </lineage>
</organism>
<dbReference type="SMART" id="SM00644">
    <property type="entry name" value="Ami_2"/>
    <property type="match status" value="1"/>
</dbReference>
<dbReference type="GO" id="GO:0008270">
    <property type="term" value="F:zinc ion binding"/>
    <property type="evidence" value="ECO:0007669"/>
    <property type="project" value="InterPro"/>
</dbReference>
<dbReference type="Pfam" id="PF01471">
    <property type="entry name" value="PG_binding_1"/>
    <property type="match status" value="1"/>
</dbReference>
<feature type="signal peptide" evidence="2">
    <location>
        <begin position="1"/>
        <end position="35"/>
    </location>
</feature>
<dbReference type="InterPro" id="IPR015510">
    <property type="entry name" value="PGRP"/>
</dbReference>
<feature type="chain" id="PRO_5012822495" evidence="2">
    <location>
        <begin position="36"/>
        <end position="310"/>
    </location>
</feature>
<dbReference type="PROSITE" id="PS51318">
    <property type="entry name" value="TAT"/>
    <property type="match status" value="1"/>
</dbReference>
<dbReference type="EMBL" id="MWIH01000005">
    <property type="protein sequence ID" value="OQO92822.1"/>
    <property type="molecule type" value="Genomic_DNA"/>
</dbReference>
<reference evidence="5 6" key="1">
    <citation type="submission" date="2017-02" db="EMBL/GenBank/DDBJ databases">
        <title>Draft genome of Saccharomonospora sp. 154.</title>
        <authorList>
            <person name="Alonso-Carmona G.S."/>
            <person name="De La Haba R."/>
            <person name="Vera-Gargallo B."/>
            <person name="Sandoval-Trujillo A.H."/>
            <person name="Ramirez-Duran N."/>
            <person name="Ventosa A."/>
        </authorList>
    </citation>
    <scope>NUCLEOTIDE SEQUENCE [LARGE SCALE GENOMIC DNA]</scope>
    <source>
        <strain evidence="5 6">LRS4.154</strain>
    </source>
</reference>